<evidence type="ECO:0000259" key="2">
    <source>
        <dbReference type="Pfam" id="PF15025"/>
    </source>
</evidence>
<evidence type="ECO:0000313" key="6">
    <source>
        <dbReference type="Proteomes" id="UP000472265"/>
    </source>
</evidence>
<dbReference type="GeneID" id="115581175"/>
<evidence type="ECO:0000256" key="1">
    <source>
        <dbReference type="SAM" id="MobiDB-lite"/>
    </source>
</evidence>
<feature type="domain" description="C5orf34-like second" evidence="3">
    <location>
        <begin position="122"/>
        <end position="247"/>
    </location>
</feature>
<organism evidence="5 6">
    <name type="scientific">Sparus aurata</name>
    <name type="common">Gilthead sea bream</name>
    <dbReference type="NCBI Taxonomy" id="8175"/>
    <lineage>
        <taxon>Eukaryota</taxon>
        <taxon>Metazoa</taxon>
        <taxon>Chordata</taxon>
        <taxon>Craniata</taxon>
        <taxon>Vertebrata</taxon>
        <taxon>Euteleostomi</taxon>
        <taxon>Actinopterygii</taxon>
        <taxon>Neopterygii</taxon>
        <taxon>Teleostei</taxon>
        <taxon>Neoteleostei</taxon>
        <taxon>Acanthomorphata</taxon>
        <taxon>Eupercaria</taxon>
        <taxon>Spariformes</taxon>
        <taxon>Sparidae</taxon>
        <taxon>Sparus</taxon>
    </lineage>
</organism>
<protein>
    <submittedName>
        <fullName evidence="5">Uncharacterized protein</fullName>
    </submittedName>
</protein>
<keyword evidence="6" id="KW-1185">Reference proteome</keyword>
<dbReference type="AlphaFoldDB" id="A0A671UQR1"/>
<evidence type="ECO:0000259" key="4">
    <source>
        <dbReference type="Pfam" id="PF22834"/>
    </source>
</evidence>
<evidence type="ECO:0000259" key="3">
    <source>
        <dbReference type="Pfam" id="PF22833"/>
    </source>
</evidence>
<feature type="compositionally biased region" description="Polar residues" evidence="1">
    <location>
        <begin position="172"/>
        <end position="181"/>
    </location>
</feature>
<dbReference type="Pfam" id="PF22833">
    <property type="entry name" value="C5orf34_2nd"/>
    <property type="match status" value="1"/>
</dbReference>
<dbReference type="InterPro" id="IPR027830">
    <property type="entry name" value="C5orf34-like_N"/>
</dbReference>
<reference evidence="5" key="2">
    <citation type="submission" date="2025-08" db="UniProtKB">
        <authorList>
            <consortium name="Ensembl"/>
        </authorList>
    </citation>
    <scope>IDENTIFICATION</scope>
</reference>
<feature type="domain" description="C5orf34-like" evidence="4">
    <location>
        <begin position="327"/>
        <end position="411"/>
    </location>
</feature>
<sequence length="543" mass="60646">METSASGSSMVMYEDESVDVRYGNGAQLQLSPCGCEFLLVKPADPFGHPLQPTERVRQRTRFTISTYKELLVAALAFRNKYASRPYLPEELIPAECKKPFFSIDSDVQWPEWSSRDAELVSGGKTIVKSEEGRAVLMLSPSGEEFSVEFTCGLSRTQNQHCSTQGFRRDSDSSPGNLIRQTTNEETKEVHQGGRSRRNESVRSRSSSPRINSSTQPKPEEMFQSTTVVQHHSSCNVARIWCYPLSLARRHWTARISKPEDVGAEGAGVLTQALSKINMSDTSTGERKSYLPQALPLTCPSPHRHRWKAKDPLAQTEHSDRDLPTELVKVMWCNGVTYRILSGTVSVVEVSPGDGSVIRSNGVLNAYFTHHKPELLSGQVKEVTYHLNNLPPDIPGQLYSICSIVRRASRILSCYNDSKQSLKFSSTPSCLEGLKEDGHFYKPAMTEEHLSNPKSVVQHVNVTRRVESRTYLVAAELEKIQRFNFLLENNHLLRSEKRCAEPEGSSAEEVTHEAVDENYVAEALQRTSKAIEDIDALISAAALT</sequence>
<dbReference type="OrthoDB" id="75908at2759"/>
<dbReference type="GeneTree" id="ENSGT00500000044987"/>
<reference evidence="5" key="3">
    <citation type="submission" date="2025-09" db="UniProtKB">
        <authorList>
            <consortium name="Ensembl"/>
        </authorList>
    </citation>
    <scope>IDENTIFICATION</scope>
</reference>
<reference evidence="5" key="1">
    <citation type="submission" date="2021-04" db="EMBL/GenBank/DDBJ databases">
        <authorList>
            <consortium name="Wellcome Sanger Institute Data Sharing"/>
        </authorList>
    </citation>
    <scope>NUCLEOTIDE SEQUENCE [LARGE SCALE GENOMIC DNA]</scope>
</reference>
<proteinExistence type="predicted"/>
<evidence type="ECO:0000313" key="5">
    <source>
        <dbReference type="Ensembl" id="ENSSAUP00010016782.1"/>
    </source>
</evidence>
<feature type="region of interest" description="Disordered" evidence="1">
    <location>
        <begin position="161"/>
        <end position="224"/>
    </location>
</feature>
<dbReference type="Proteomes" id="UP000472265">
    <property type="component" value="Chromosome 5"/>
</dbReference>
<dbReference type="OMA" id="EPVNENC"/>
<dbReference type="InParanoid" id="A0A671UQR1"/>
<feature type="compositionally biased region" description="Low complexity" evidence="1">
    <location>
        <begin position="203"/>
        <end position="213"/>
    </location>
</feature>
<dbReference type="Ensembl" id="ENSSAUT00010017757.1">
    <property type="protein sequence ID" value="ENSSAUP00010016782.1"/>
    <property type="gene ID" value="ENSSAUG00010007696.1"/>
</dbReference>
<dbReference type="InterPro" id="IPR053899">
    <property type="entry name" value="C5orf34-like_2nd"/>
</dbReference>
<dbReference type="Pfam" id="PF22834">
    <property type="entry name" value="Polo_box_4"/>
    <property type="match status" value="1"/>
</dbReference>
<accession>A0A671UQR1</accession>
<dbReference type="Pfam" id="PF15025">
    <property type="entry name" value="C5orf34-like_N"/>
    <property type="match status" value="1"/>
</dbReference>
<dbReference type="PANTHER" id="PTHR34531:SF1">
    <property type="entry name" value="CHROMOSOME 5 OPEN READING FRAME 34"/>
    <property type="match status" value="1"/>
</dbReference>
<dbReference type="InterPro" id="IPR053900">
    <property type="entry name" value="C5orf34-like_dom"/>
</dbReference>
<feature type="domain" description="C5orf34-like N-terminal" evidence="2">
    <location>
        <begin position="10"/>
        <end position="79"/>
    </location>
</feature>
<name>A0A671UQR1_SPAAU</name>
<dbReference type="InterPro" id="IPR053901">
    <property type="entry name" value="C5orf34-like"/>
</dbReference>
<dbReference type="PANTHER" id="PTHR34531">
    <property type="entry name" value="ZGC:153352"/>
    <property type="match status" value="1"/>
</dbReference>
<feature type="compositionally biased region" description="Basic and acidic residues" evidence="1">
    <location>
        <begin position="182"/>
        <end position="202"/>
    </location>
</feature>
<dbReference type="CTD" id="113072911"/>
<gene>
    <name evidence="5" type="primary">c5h5orf34</name>
</gene>
<dbReference type="RefSeq" id="XP_030271928.1">
    <property type="nucleotide sequence ID" value="XM_030416068.1"/>
</dbReference>